<dbReference type="PRINTS" id="PR00081">
    <property type="entry name" value="GDHRDH"/>
</dbReference>
<dbReference type="SMART" id="SM00822">
    <property type="entry name" value="PKS_KR"/>
    <property type="match status" value="1"/>
</dbReference>
<dbReference type="InterPro" id="IPR036291">
    <property type="entry name" value="NAD(P)-bd_dom_sf"/>
</dbReference>
<comment type="similarity">
    <text evidence="1">Belongs to the short-chain dehydrogenases/reductases (SDR) family.</text>
</comment>
<organism evidence="3 4">
    <name type="scientific">Psychrobacter urativorans</name>
    <dbReference type="NCBI Taxonomy" id="45610"/>
    <lineage>
        <taxon>Bacteria</taxon>
        <taxon>Pseudomonadati</taxon>
        <taxon>Pseudomonadota</taxon>
        <taxon>Gammaproteobacteria</taxon>
        <taxon>Moraxellales</taxon>
        <taxon>Moraxellaceae</taxon>
        <taxon>Psychrobacter</taxon>
    </lineage>
</organism>
<accession>A0A0M5MK23</accession>
<dbReference type="STRING" id="45610.AOC03_11270"/>
<dbReference type="KEGG" id="pur:AOC03_11270"/>
<gene>
    <name evidence="3" type="primary">fabG</name>
    <name evidence="3" type="ORF">AOC03_11270</name>
</gene>
<dbReference type="SUPFAM" id="SSF51735">
    <property type="entry name" value="NAD(P)-binding Rossmann-fold domains"/>
    <property type="match status" value="1"/>
</dbReference>
<name>A0A0M5MK23_9GAMM</name>
<dbReference type="PROSITE" id="PS00061">
    <property type="entry name" value="ADH_SHORT"/>
    <property type="match status" value="1"/>
</dbReference>
<dbReference type="AlphaFoldDB" id="A0A0M5MK23"/>
<sequence length="466" mass="49446">MSDRYGNFVQSSIGKKVAKNLGLPLPVNLDRFESGQRLVRGSVLIGSAIGEDKRVSQSVARILSELHAEVFVNSDDGITATLADAGIEAKTNTEDEDKFKILVFDASNISNVSELKQVYAFFHVVASHVENSGRVIIIGRPPEAIEDIETALAQRALEGFVKSVGKEFKRGITAQLIYVGAGAEQNLDSTLRFFTSARSAYVSGQVVRVDKGNAVAVDWSQPLGGKTMLVTGASRGIGEAIARVLAREGAHVICLDVPQQQVDLQKVASEISGATLMVDITSDDAGKQIAEAAEKRGGLDAVIHNAGVTRDKTLAKMDEQKWDMVLNINLASIAKLNRYMFDNEVLKDNARIVCVSSISGIAGNLGQTNYATSKAGVIGLVDATAKQLADNDKGMTINAVAPGFIETQMTEAIPFAIREAGRRMNSMSQGGLPVDVAETIAWLASPASGGLNGNTVRVCGQSLLGA</sequence>
<dbReference type="OrthoDB" id="9804774at2"/>
<dbReference type="InterPro" id="IPR020904">
    <property type="entry name" value="Sc_DH/Rdtase_CS"/>
</dbReference>
<dbReference type="InterPro" id="IPR002347">
    <property type="entry name" value="SDR_fam"/>
</dbReference>
<proteinExistence type="inferred from homology"/>
<evidence type="ECO:0000259" key="2">
    <source>
        <dbReference type="SMART" id="SM00822"/>
    </source>
</evidence>
<dbReference type="FunFam" id="3.40.50.720:FF:000338">
    <property type="entry name" value="3-oxoacyl-ACP reductase FabG"/>
    <property type="match status" value="1"/>
</dbReference>
<dbReference type="EC" id="1.1.1.100" evidence="3"/>
<dbReference type="EMBL" id="CP012678">
    <property type="protein sequence ID" value="ALF60550.1"/>
    <property type="molecule type" value="Genomic_DNA"/>
</dbReference>
<evidence type="ECO:0000313" key="4">
    <source>
        <dbReference type="Proteomes" id="UP000059847"/>
    </source>
</evidence>
<keyword evidence="3" id="KW-0560">Oxidoreductase</keyword>
<feature type="domain" description="Ketoreductase" evidence="2">
    <location>
        <begin position="226"/>
        <end position="403"/>
    </location>
</feature>
<dbReference type="Proteomes" id="UP000059847">
    <property type="component" value="Chromosome"/>
</dbReference>
<dbReference type="Pfam" id="PF13561">
    <property type="entry name" value="adh_short_C2"/>
    <property type="match status" value="1"/>
</dbReference>
<keyword evidence="4" id="KW-1185">Reference proteome</keyword>
<reference evidence="3 4" key="1">
    <citation type="submission" date="2015-09" db="EMBL/GenBank/DDBJ databases">
        <title>Complete genome of Psychrobacter urativorans R10.10B.</title>
        <authorList>
            <person name="See-Too W.S."/>
            <person name="Chan K.G."/>
        </authorList>
    </citation>
    <scope>NUCLEOTIDE SEQUENCE [LARGE SCALE GENOMIC DNA]</scope>
    <source>
        <strain evidence="3 4">R10.10B</strain>
    </source>
</reference>
<evidence type="ECO:0000313" key="3">
    <source>
        <dbReference type="EMBL" id="ALF60550.1"/>
    </source>
</evidence>
<dbReference type="Gene3D" id="3.40.50.720">
    <property type="entry name" value="NAD(P)-binding Rossmann-like Domain"/>
    <property type="match status" value="2"/>
</dbReference>
<dbReference type="GO" id="GO:0004316">
    <property type="term" value="F:3-oxoacyl-[acyl-carrier-protein] reductase (NADPH) activity"/>
    <property type="evidence" value="ECO:0007669"/>
    <property type="project" value="UniProtKB-EC"/>
</dbReference>
<dbReference type="InterPro" id="IPR057326">
    <property type="entry name" value="KR_dom"/>
</dbReference>
<dbReference type="PANTHER" id="PTHR42760:SF78">
    <property type="entry name" value="3-OXOACYL-[ACYL-CARRIER-PROTEIN] REDUCTASE [NADH]"/>
    <property type="match status" value="1"/>
</dbReference>
<evidence type="ECO:0000256" key="1">
    <source>
        <dbReference type="ARBA" id="ARBA00006484"/>
    </source>
</evidence>
<dbReference type="PANTHER" id="PTHR42760">
    <property type="entry name" value="SHORT-CHAIN DEHYDROGENASES/REDUCTASES FAMILY MEMBER"/>
    <property type="match status" value="1"/>
</dbReference>
<protein>
    <submittedName>
        <fullName evidence="3">3-ketoacyl-ACP reductase</fullName>
        <ecNumber evidence="3">1.1.1.100</ecNumber>
    </submittedName>
</protein>
<dbReference type="NCBIfam" id="NF006110">
    <property type="entry name" value="PRK08261.1"/>
    <property type="match status" value="1"/>
</dbReference>
<dbReference type="PRINTS" id="PR00080">
    <property type="entry name" value="SDRFAMILY"/>
</dbReference>
<dbReference type="RefSeq" id="WP_062536067.1">
    <property type="nucleotide sequence ID" value="NZ_CP012678.1"/>
</dbReference>